<dbReference type="Pfam" id="PF07090">
    <property type="entry name" value="GATase1_like"/>
    <property type="match status" value="1"/>
</dbReference>
<feature type="domain" description="Putative glutamine amidotransferase" evidence="1">
    <location>
        <begin position="4"/>
        <end position="245"/>
    </location>
</feature>
<reference evidence="2" key="1">
    <citation type="submission" date="2022-03" db="EMBL/GenBank/DDBJ databases">
        <title>The complete genome sequence of a Methyloterrigena soli.</title>
        <authorList>
            <person name="Zi Z."/>
        </authorList>
    </citation>
    <scope>NUCLEOTIDE SEQUENCE</scope>
    <source>
        <strain evidence="2">M48</strain>
    </source>
</reference>
<name>A0AA41QPJ6_9HYPH</name>
<dbReference type="Proteomes" id="UP001156140">
    <property type="component" value="Unassembled WGS sequence"/>
</dbReference>
<proteinExistence type="predicted"/>
<dbReference type="InterPro" id="IPR029062">
    <property type="entry name" value="Class_I_gatase-like"/>
</dbReference>
<dbReference type="CDD" id="cd03143">
    <property type="entry name" value="A4_beta-galactosidase_middle_domain"/>
    <property type="match status" value="1"/>
</dbReference>
<comment type="caution">
    <text evidence="2">The sequence shown here is derived from an EMBL/GenBank/DDBJ whole genome shotgun (WGS) entry which is preliminary data.</text>
</comment>
<sequence>MTKRVLIAGESWTVHSIHQKGFDSFTTTEYSEGVRWLKAALEAGGWTVDFQPSHVAAREFPHTAEELAVYDAVILSDIGANTLLLHPDTFTKSKVLPNRLDAIRDYVARGGGFVMVGGYLTFQGIDAKGQYAGTAIEEILPVTLSRFDDRVETPQGVTPKVALSHDTVANVNGDWPDLLGYNRVAPKDGGNVVATIGADPLLVTGTHGQGRTAAFTSDCGPHWAPPPFVEWDGYAPLWQGIVDWVAGK</sequence>
<dbReference type="Gene3D" id="3.40.50.880">
    <property type="match status" value="1"/>
</dbReference>
<dbReference type="EMBL" id="JALAZD010000002">
    <property type="protein sequence ID" value="MCI0128419.1"/>
    <property type="molecule type" value="Genomic_DNA"/>
</dbReference>
<dbReference type="InterPro" id="IPR017027">
    <property type="entry name" value="STM3548-like"/>
</dbReference>
<dbReference type="PANTHER" id="PTHR37947:SF2">
    <property type="entry name" value="VON WILLEBRAND FACTOR TYPE A"/>
    <property type="match status" value="1"/>
</dbReference>
<gene>
    <name evidence="2" type="ORF">ML536_16430</name>
</gene>
<dbReference type="PIRSF" id="PIRSF034405">
    <property type="entry name" value="UCP034405"/>
    <property type="match status" value="1"/>
</dbReference>
<accession>A0AA41QPJ6</accession>
<keyword evidence="2" id="KW-0315">Glutamine amidotransferase</keyword>
<dbReference type="RefSeq" id="WP_035090118.1">
    <property type="nucleotide sequence ID" value="NZ_JAKETQ010000002.1"/>
</dbReference>
<protein>
    <submittedName>
        <fullName evidence="2">Glutamine amidotransferase</fullName>
    </submittedName>
</protein>
<evidence type="ECO:0000313" key="3">
    <source>
        <dbReference type="Proteomes" id="UP001156140"/>
    </source>
</evidence>
<organism evidence="2 3">
    <name type="scientific">Paradevosia shaoguanensis</name>
    <dbReference type="NCBI Taxonomy" id="1335043"/>
    <lineage>
        <taxon>Bacteria</taxon>
        <taxon>Pseudomonadati</taxon>
        <taxon>Pseudomonadota</taxon>
        <taxon>Alphaproteobacteria</taxon>
        <taxon>Hyphomicrobiales</taxon>
        <taxon>Devosiaceae</taxon>
        <taxon>Paradevosia</taxon>
    </lineage>
</organism>
<dbReference type="PANTHER" id="PTHR37947">
    <property type="entry name" value="BLL2462 PROTEIN"/>
    <property type="match status" value="1"/>
</dbReference>
<dbReference type="InterPro" id="IPR010768">
    <property type="entry name" value="GATase1-like"/>
</dbReference>
<dbReference type="AlphaFoldDB" id="A0AA41QPJ6"/>
<keyword evidence="3" id="KW-1185">Reference proteome</keyword>
<dbReference type="SUPFAM" id="SSF52317">
    <property type="entry name" value="Class I glutamine amidotransferase-like"/>
    <property type="match status" value="1"/>
</dbReference>
<evidence type="ECO:0000313" key="2">
    <source>
        <dbReference type="EMBL" id="MCI0128419.1"/>
    </source>
</evidence>
<evidence type="ECO:0000259" key="1">
    <source>
        <dbReference type="Pfam" id="PF07090"/>
    </source>
</evidence>